<dbReference type="EMBL" id="CP023445">
    <property type="protein sequence ID" value="ATE55877.1"/>
    <property type="molecule type" value="Genomic_DNA"/>
</dbReference>
<organism evidence="3 4">
    <name type="scientific">Actinosynnema pretiosum</name>
    <dbReference type="NCBI Taxonomy" id="42197"/>
    <lineage>
        <taxon>Bacteria</taxon>
        <taxon>Bacillati</taxon>
        <taxon>Actinomycetota</taxon>
        <taxon>Actinomycetes</taxon>
        <taxon>Pseudonocardiales</taxon>
        <taxon>Pseudonocardiaceae</taxon>
        <taxon>Actinosynnema</taxon>
    </lineage>
</organism>
<dbReference type="RefSeq" id="WP_096495706.1">
    <property type="nucleotide sequence ID" value="NZ_CP023445.1"/>
</dbReference>
<keyword evidence="4" id="KW-1185">Reference proteome</keyword>
<dbReference type="InterPro" id="IPR050740">
    <property type="entry name" value="Aldehyde_DH_Superfamily"/>
</dbReference>
<dbReference type="Gene3D" id="3.40.309.10">
    <property type="entry name" value="Aldehyde Dehydrogenase, Chain A, domain 2"/>
    <property type="match status" value="1"/>
</dbReference>
<dbReference type="InterPro" id="IPR016163">
    <property type="entry name" value="Ald_DH_C"/>
</dbReference>
<dbReference type="PANTHER" id="PTHR43353">
    <property type="entry name" value="SUCCINATE-SEMIALDEHYDE DEHYDROGENASE, MITOCHONDRIAL"/>
    <property type="match status" value="1"/>
</dbReference>
<dbReference type="InterPro" id="IPR044151">
    <property type="entry name" value="ALDH_KGSADH"/>
</dbReference>
<keyword evidence="1" id="KW-0560">Oxidoreductase</keyword>
<dbReference type="Proteomes" id="UP000218505">
    <property type="component" value="Chromosome"/>
</dbReference>
<dbReference type="Pfam" id="PF00171">
    <property type="entry name" value="Aldedh"/>
    <property type="match status" value="1"/>
</dbReference>
<evidence type="ECO:0000313" key="4">
    <source>
        <dbReference type="Proteomes" id="UP000218505"/>
    </source>
</evidence>
<feature type="domain" description="Aldehyde dehydrogenase" evidence="2">
    <location>
        <begin position="7"/>
        <end position="274"/>
    </location>
</feature>
<dbReference type="InterPro" id="IPR016161">
    <property type="entry name" value="Ald_DH/histidinol_DH"/>
</dbReference>
<dbReference type="InterPro" id="IPR016162">
    <property type="entry name" value="Ald_DH_N"/>
</dbReference>
<sequence length="461" mass="47380">MSDKALQEDAADVESVLAAASAARTPLRRASLEQRAGWLEAAADALDGAADELIPLAHAETHLPLPRLTGELKRTTFQARLFAKGLRSGELAPVHVEPADPDWGMGPKPALRRALVPIGPVLVFAASNFPFAFSVFGGDTASALAAGCPVVVKAHPGHPELSRRTAAVVAAALPEGALGLIEGVEAGVTALRDPRIKAVGFTGSTRGGRALFDIAASRPEPIPFYGELGSVNPVVVTPAAWAERGGDIATGWVGSLTLGSGQFCTNPGVVLVPDADAFLKSVELPKPGRMLTSGLEQGYADAVTAVSGRPEVAVAAEGPANDEGVRASVLRVRADVAAADPELLETEMFGPAGLLVEYASAEELTAVLRALPGQLTGTVQAATDGDPLAAEVVELLSDVVGRVVYNDWPTGVTVSGAQHHGGPYPASTAPTTTSVGLHAISRFQRPVTYQGTPESALPGEL</sequence>
<dbReference type="GO" id="GO:0016620">
    <property type="term" value="F:oxidoreductase activity, acting on the aldehyde or oxo group of donors, NAD or NADP as acceptor"/>
    <property type="evidence" value="ECO:0007669"/>
    <property type="project" value="InterPro"/>
</dbReference>
<protein>
    <submittedName>
        <fullName evidence="3">Aldehyde dehydrogenase (NADP(+))</fullName>
    </submittedName>
</protein>
<evidence type="ECO:0000259" key="2">
    <source>
        <dbReference type="Pfam" id="PF00171"/>
    </source>
</evidence>
<dbReference type="SUPFAM" id="SSF53720">
    <property type="entry name" value="ALDH-like"/>
    <property type="match status" value="1"/>
</dbReference>
<evidence type="ECO:0000256" key="1">
    <source>
        <dbReference type="ARBA" id="ARBA00023002"/>
    </source>
</evidence>
<accession>A0A290ZA37</accession>
<evidence type="ECO:0000313" key="3">
    <source>
        <dbReference type="EMBL" id="ATE55877.1"/>
    </source>
</evidence>
<dbReference type="PANTHER" id="PTHR43353:SF3">
    <property type="entry name" value="ALDEHYDE DEHYDROGENASE-RELATED"/>
    <property type="match status" value="1"/>
</dbReference>
<gene>
    <name evidence="3" type="ORF">CNX65_23505</name>
</gene>
<dbReference type="AlphaFoldDB" id="A0A290ZA37"/>
<reference evidence="3" key="1">
    <citation type="submission" date="2017-09" db="EMBL/GenBank/DDBJ databases">
        <title>Complete Genome Sequence of ansamitocin-producing Bacterium Actinosynnema pretiosum X47.</title>
        <authorList>
            <person name="Cao G."/>
            <person name="Zong G."/>
            <person name="Zhong C."/>
            <person name="Fu J."/>
        </authorList>
    </citation>
    <scope>NUCLEOTIDE SEQUENCE [LARGE SCALE GENOMIC DNA]</scope>
    <source>
        <strain evidence="3">X47</strain>
    </source>
</reference>
<dbReference type="Gene3D" id="3.40.605.10">
    <property type="entry name" value="Aldehyde Dehydrogenase, Chain A, domain 1"/>
    <property type="match status" value="1"/>
</dbReference>
<name>A0A290ZA37_9PSEU</name>
<dbReference type="KEGG" id="apre:CNX65_23505"/>
<dbReference type="CDD" id="cd07129">
    <property type="entry name" value="ALDH_KGSADH"/>
    <property type="match status" value="1"/>
</dbReference>
<proteinExistence type="predicted"/>
<dbReference type="InterPro" id="IPR015590">
    <property type="entry name" value="Aldehyde_DH_dom"/>
</dbReference>